<protein>
    <recommendedName>
        <fullName evidence="3">Sporadically distributed protein, TIGR04141 family</fullName>
    </recommendedName>
</protein>
<comment type="caution">
    <text evidence="1">The sequence shown here is derived from an EMBL/GenBank/DDBJ whole genome shotgun (WGS) entry which is preliminary data.</text>
</comment>
<dbReference type="RefSeq" id="WP_087698200.1">
    <property type="nucleotide sequence ID" value="NZ_NHOO01000011.1"/>
</dbReference>
<name>A0A202B842_CHRVL</name>
<evidence type="ECO:0000313" key="1">
    <source>
        <dbReference type="EMBL" id="OVE47510.1"/>
    </source>
</evidence>
<evidence type="ECO:0000313" key="2">
    <source>
        <dbReference type="Proteomes" id="UP000196342"/>
    </source>
</evidence>
<dbReference type="NCBIfam" id="TIGR04141">
    <property type="entry name" value="TIGR04141 family sporadically distributed protein"/>
    <property type="match status" value="1"/>
</dbReference>
<sequence>MKIQYNIYRIQSKNLPPLLEVLAKSGLLEQKHAIHFDHKLTFYFSEKNKGQEPWWWKHYKHLANNDKITPNNVFHYGLLVAESTKSSDFVYVISLGKSHFYLNKFIERDFGINFAIRMADGKSILLKKSRYFTGAKKGEITSYTSFHVNDFEPGESVDHLKLKAEDKNLWGDGNIVFSDSIQISLGKSPDEFGRIIKDIEETLGKNEKIQLPKLEIIKNEVTEKELDKALLNSIKNKDIDASVSEFDVFGVNINFRMEEYDYEIFLQNGLESRKHKKTIGNTLEIDTISDYIRNVPADTDINSIKIKSSTDTNGSFTRSLKEILDFKITYADQQYFIRNGNWHLFNETFINYLKRALENIPIDIGVNLDEANYIAWKEAKKESIKSGTSKDKLIYREYYFNEYMAKYHNYELLDRQNQPVESIKPGKARYQVEVADLYKNGEVISVKISDEKVDLIYNIVQSIVAMELHKQNAMKAHKNIKCAALWFVFDKKIDKITDFNSIQFLLMLENWRKRVRQLELSPKIYISQRINIPAQNTP</sequence>
<dbReference type="Proteomes" id="UP000196342">
    <property type="component" value="Unassembled WGS sequence"/>
</dbReference>
<reference evidence="1 2" key="1">
    <citation type="submission" date="2017-05" db="EMBL/GenBank/DDBJ databases">
        <title>Chromobacterium violaceum GHPS1 isolated from Hydrocarbon polluted soil in French Guiana display an awesome secondary metabolite arsenal and a battery of drug and heavy-metal-resistance and detoxification of xenobiotics proteins.</title>
        <authorList>
            <person name="Belbahri L."/>
        </authorList>
    </citation>
    <scope>NUCLEOTIDE SEQUENCE [LARGE SCALE GENOMIC DNA]</scope>
    <source>
        <strain evidence="1 2">GHPS1</strain>
    </source>
</reference>
<keyword evidence="2" id="KW-1185">Reference proteome</keyword>
<evidence type="ECO:0008006" key="3">
    <source>
        <dbReference type="Google" id="ProtNLM"/>
    </source>
</evidence>
<dbReference type="InterPro" id="IPR026487">
    <property type="entry name" value="CHP04141"/>
</dbReference>
<organism evidence="1 2">
    <name type="scientific">Chromobacterium violaceum</name>
    <dbReference type="NCBI Taxonomy" id="536"/>
    <lineage>
        <taxon>Bacteria</taxon>
        <taxon>Pseudomonadati</taxon>
        <taxon>Pseudomonadota</taxon>
        <taxon>Betaproteobacteria</taxon>
        <taxon>Neisseriales</taxon>
        <taxon>Chromobacteriaceae</taxon>
        <taxon>Chromobacterium</taxon>
    </lineage>
</organism>
<dbReference type="Pfam" id="PF19614">
    <property type="entry name" value="DUF6119"/>
    <property type="match status" value="1"/>
</dbReference>
<proteinExistence type="predicted"/>
<accession>A0A202B842</accession>
<gene>
    <name evidence="1" type="ORF">CBW21_14625</name>
</gene>
<dbReference type="AlphaFoldDB" id="A0A202B842"/>
<dbReference type="EMBL" id="NHOO01000011">
    <property type="protein sequence ID" value="OVE47510.1"/>
    <property type="molecule type" value="Genomic_DNA"/>
</dbReference>